<evidence type="ECO:0000313" key="3">
    <source>
        <dbReference type="Proteomes" id="UP000053904"/>
    </source>
</evidence>
<proteinExistence type="predicted"/>
<keyword evidence="1 2" id="KW-0812">Transmembrane</keyword>
<dbReference type="InterPro" id="IPR043993">
    <property type="entry name" value="T4SS_pilin"/>
</dbReference>
<dbReference type="AlphaFoldDB" id="A0A117M037"/>
<protein>
    <submittedName>
        <fullName evidence="2">Transmembrane(S)protein</fullName>
    </submittedName>
</protein>
<evidence type="ECO:0000313" key="2">
    <source>
        <dbReference type="EMBL" id="KUK76779.1"/>
    </source>
</evidence>
<gene>
    <name evidence="2" type="ORF">XD93_0726</name>
</gene>
<keyword evidence="1" id="KW-0472">Membrane</keyword>
<evidence type="ECO:0000256" key="1">
    <source>
        <dbReference type="SAM" id="Phobius"/>
    </source>
</evidence>
<feature type="transmembrane region" description="Helical" evidence="1">
    <location>
        <begin position="45"/>
        <end position="66"/>
    </location>
</feature>
<keyword evidence="1" id="KW-1133">Transmembrane helix</keyword>
<accession>A0A117M037</accession>
<comment type="caution">
    <text evidence="2">The sequence shown here is derived from an EMBL/GenBank/DDBJ whole genome shotgun (WGS) entry which is preliminary data.</text>
</comment>
<feature type="transmembrane region" description="Helical" evidence="1">
    <location>
        <begin position="87"/>
        <end position="109"/>
    </location>
</feature>
<sequence>MNSIFNKVYAADTLSGLLGDNINSEGTGIFNVGSGNALGDFASNVISIALPLAGLATVVLIIVAGYKMISSQGNPDKLKDAREMITNAIIGLVFILLSVSILGLVSNVFNLGFI</sequence>
<dbReference type="Pfam" id="PF18895">
    <property type="entry name" value="T4SS_pilin"/>
    <property type="match status" value="1"/>
</dbReference>
<dbReference type="EMBL" id="LGGO01000105">
    <property type="protein sequence ID" value="KUK76779.1"/>
    <property type="molecule type" value="Genomic_DNA"/>
</dbReference>
<organism evidence="2 3">
    <name type="scientific">candidate division WS6 bacterium 34_10</name>
    <dbReference type="NCBI Taxonomy" id="1641389"/>
    <lineage>
        <taxon>Bacteria</taxon>
        <taxon>Candidatus Dojkabacteria</taxon>
    </lineage>
</organism>
<dbReference type="Proteomes" id="UP000053904">
    <property type="component" value="Unassembled WGS sequence"/>
</dbReference>
<name>A0A117M037_9BACT</name>
<reference evidence="3" key="1">
    <citation type="journal article" date="2015" name="MBio">
        <title>Genome-Resolved Metagenomic Analysis Reveals Roles for Candidate Phyla and Other Microbial Community Members in Biogeochemical Transformations in Oil Reservoirs.</title>
        <authorList>
            <person name="Hu P."/>
            <person name="Tom L."/>
            <person name="Singh A."/>
            <person name="Thomas B.C."/>
            <person name="Baker B.J."/>
            <person name="Piceno Y.M."/>
            <person name="Andersen G.L."/>
            <person name="Banfield J.F."/>
        </authorList>
    </citation>
    <scope>NUCLEOTIDE SEQUENCE [LARGE SCALE GENOMIC DNA]</scope>
</reference>